<feature type="compositionally biased region" description="Basic residues" evidence="1">
    <location>
        <begin position="140"/>
        <end position="162"/>
    </location>
</feature>
<accession>B0RFQ3</accession>
<dbReference type="EMBL" id="AM849034">
    <property type="protein sequence ID" value="CAQ02273.1"/>
    <property type="molecule type" value="Genomic_DNA"/>
</dbReference>
<evidence type="ECO:0000313" key="3">
    <source>
        <dbReference type="Proteomes" id="UP000001318"/>
    </source>
</evidence>
<sequence length="417" mass="43914">MPAPVPVRGTRGGDAHRAKFTPRRRRTPSLLATTHPLLDTIWESRPPRGTGVARGQAPIRASRGTDRGAYMPTPRQLSTALLVTAAAVSASCLVVPAIAATASGGTSVRGVARARLRAARRAPRHGDPAGRVAAADARCRHAAPGRAHHRPGHRHDRHHGRRGDRDVPGHLCGLPVQARADFQRAVDVWSHVISSPVPITVSARYEHLGAGIGGQAGPSTYRTDFRGAPRPHTFYAEPLANKLAGHQIDPSPDIEAEFDSDASHTHFGTGPIGPDQVDFASAVLHELGHGLGFVGAATVEHGRGAMGTPGYPLAFDTYTRAADGRSLLSIADPVQLAAQLQTPGLVFDSPQVRQAGGGKAARLYAPTTWDGSSYSHLDEATYPEGDPDELMTPVLARGHAVPGPGPVTVAVLRTLGW</sequence>
<proteinExistence type="predicted"/>
<protein>
    <submittedName>
        <fullName evidence="2">Membrane protein</fullName>
    </submittedName>
</protein>
<dbReference type="Proteomes" id="UP000001318">
    <property type="component" value="Chromosome"/>
</dbReference>
<dbReference type="STRING" id="31964.CMS2179"/>
<reference evidence="2 3" key="1">
    <citation type="journal article" date="2008" name="J. Bacteriol.">
        <title>Genome of the actinomycete plant pathogen Clavibacter michiganensis subsp. sepedonicus suggests recent niche adaptation.</title>
        <authorList>
            <person name="Bentley S.D."/>
            <person name="Corton C."/>
            <person name="Brown S.E."/>
            <person name="Barron A."/>
            <person name="Clark L."/>
            <person name="Doggett J."/>
            <person name="Harris B."/>
            <person name="Ormond D."/>
            <person name="Quail M.A."/>
            <person name="May G."/>
            <person name="Francis D."/>
            <person name="Knudson D."/>
            <person name="Parkhill J."/>
            <person name="Ishimaru C.A."/>
        </authorList>
    </citation>
    <scope>NUCLEOTIDE SEQUENCE [LARGE SCALE GENOMIC DNA]</scope>
    <source>
        <strain evidence="3">ATCC 33113 / DSM 20744 / JCM 9667 / LMG 2889 / ICMP 2535 / C-1</strain>
    </source>
</reference>
<dbReference type="Gene3D" id="3.40.390.10">
    <property type="entry name" value="Collagenase (Catalytic Domain)"/>
    <property type="match status" value="1"/>
</dbReference>
<keyword evidence="3" id="KW-1185">Reference proteome</keyword>
<feature type="region of interest" description="Disordered" evidence="1">
    <location>
        <begin position="1"/>
        <end position="20"/>
    </location>
</feature>
<dbReference type="KEGG" id="cms:CMS2179"/>
<dbReference type="GO" id="GO:0008237">
    <property type="term" value="F:metallopeptidase activity"/>
    <property type="evidence" value="ECO:0007669"/>
    <property type="project" value="InterPro"/>
</dbReference>
<evidence type="ECO:0000313" key="2">
    <source>
        <dbReference type="EMBL" id="CAQ02273.1"/>
    </source>
</evidence>
<dbReference type="HOGENOM" id="CLU_658405_0_0_11"/>
<gene>
    <name evidence="2" type="ordered locus">CMS2179</name>
</gene>
<organism evidence="2 3">
    <name type="scientific">Clavibacter sepedonicus</name>
    <name type="common">Clavibacter michiganensis subsp. sepedonicus</name>
    <dbReference type="NCBI Taxonomy" id="31964"/>
    <lineage>
        <taxon>Bacteria</taxon>
        <taxon>Bacillati</taxon>
        <taxon>Actinomycetota</taxon>
        <taxon>Actinomycetes</taxon>
        <taxon>Micrococcales</taxon>
        <taxon>Microbacteriaceae</taxon>
        <taxon>Clavibacter</taxon>
    </lineage>
</organism>
<evidence type="ECO:0000256" key="1">
    <source>
        <dbReference type="SAM" id="MobiDB-lite"/>
    </source>
</evidence>
<feature type="region of interest" description="Disordered" evidence="1">
    <location>
        <begin position="42"/>
        <end position="70"/>
    </location>
</feature>
<dbReference type="InterPro" id="IPR024079">
    <property type="entry name" value="MetalloPept_cat_dom_sf"/>
</dbReference>
<dbReference type="eggNOG" id="COG3291">
    <property type="taxonomic scope" value="Bacteria"/>
</dbReference>
<dbReference type="AlphaFoldDB" id="B0RFQ3"/>
<feature type="region of interest" description="Disordered" evidence="1">
    <location>
        <begin position="140"/>
        <end position="167"/>
    </location>
</feature>
<name>B0RFQ3_CLASE</name>